<dbReference type="Gene3D" id="2.70.130.10">
    <property type="entry name" value="Mannose-6-phosphate receptor binding domain"/>
    <property type="match status" value="1"/>
</dbReference>
<feature type="domain" description="Glucosidase II beta subunit N-terminal" evidence="4">
    <location>
        <begin position="24"/>
        <end position="174"/>
    </location>
</feature>
<dbReference type="Pfam" id="PF12999">
    <property type="entry name" value="PRKCSH-like"/>
    <property type="match status" value="1"/>
</dbReference>
<dbReference type="PANTHER" id="PTHR12630:SF1">
    <property type="entry name" value="GLUCOSIDASE 2 SUBUNIT BETA"/>
    <property type="match status" value="1"/>
</dbReference>
<evidence type="ECO:0000259" key="4">
    <source>
        <dbReference type="Pfam" id="PF12999"/>
    </source>
</evidence>
<evidence type="ECO:0000259" key="5">
    <source>
        <dbReference type="Pfam" id="PF13015"/>
    </source>
</evidence>
<feature type="domain" description="Glucosidase 2 subunit beta-like" evidence="5">
    <location>
        <begin position="344"/>
        <end position="483"/>
    </location>
</feature>
<keyword evidence="7" id="KW-1185">Reference proteome</keyword>
<dbReference type="InterPro" id="IPR039794">
    <property type="entry name" value="Gtb1-like"/>
</dbReference>
<sequence length="496" mass="55189">MFLKVLALASLVSAETGESSKDTIGVRGVSPGNATFYIPDEDGMFACLAYPDIKISFDRVNDNYCDCPDGSDEPGTSACSNGYFYCAGSGNFLPSRYVDDGVCDYDLCCDGSDEPAGECENRCAEYEQEKENERHKFLQHLDKGRQIRHSYIHEAALRKEALRNKTTELEKEYNELTTKLKNLKVDYARIREEDSDSTADADSLQALGALRKTMNTAQKQYKKLYKELVDALDSYNKINLAMKKMVEEYNPNFNDPAVKECIKEWISIPKLPAVIDYQPFTYDENLFSKIKIMSYDTQQLNQASWFEQLQSMVSEFLGAWVPVSESSQIKNVGSVRAQAVKDVIDDSVIELKEMKKELAIAKKSLKLDSDFWGPDEVGRALEDICLTTTTSEGNDIEVCLFGQARMGNSNSVVSLGTSRGIREEKGHIVIDFVSGDPCVYGISRTLKVVFECGDVHQLNSISEVDACVYVINGTSPLGCAPVAAHELPGSDIHDEL</sequence>
<reference evidence="6 7" key="1">
    <citation type="journal article" date="2023" name="Elife">
        <title>Identification of key yeast species and microbe-microbe interactions impacting larval growth of Drosophila in the wild.</title>
        <authorList>
            <person name="Mure A."/>
            <person name="Sugiura Y."/>
            <person name="Maeda R."/>
            <person name="Honda K."/>
            <person name="Sakurai N."/>
            <person name="Takahashi Y."/>
            <person name="Watada M."/>
            <person name="Katoh T."/>
            <person name="Gotoh A."/>
            <person name="Gotoh Y."/>
            <person name="Taniguchi I."/>
            <person name="Nakamura K."/>
            <person name="Hayashi T."/>
            <person name="Katayama T."/>
            <person name="Uemura T."/>
            <person name="Hattori Y."/>
        </authorList>
    </citation>
    <scope>NUCLEOTIDE SEQUENCE [LARGE SCALE GENOMIC DNA]</scope>
    <source>
        <strain evidence="6 7">SB-73</strain>
    </source>
</reference>
<dbReference type="GO" id="GO:0006491">
    <property type="term" value="P:N-glycan processing"/>
    <property type="evidence" value="ECO:0007669"/>
    <property type="project" value="TreeGrafter"/>
</dbReference>
<dbReference type="SUPFAM" id="SSF50911">
    <property type="entry name" value="Mannose 6-phosphate receptor domain"/>
    <property type="match status" value="1"/>
</dbReference>
<evidence type="ECO:0000256" key="3">
    <source>
        <dbReference type="SAM" id="Coils"/>
    </source>
</evidence>
<dbReference type="InterPro" id="IPR028146">
    <property type="entry name" value="PRKCSH_N"/>
</dbReference>
<dbReference type="AlphaFoldDB" id="A0AAV5RM61"/>
<comment type="caution">
    <text evidence="6">The sequence shown here is derived from an EMBL/GenBank/DDBJ whole genome shotgun (WGS) entry which is preliminary data.</text>
</comment>
<dbReference type="Proteomes" id="UP001362899">
    <property type="component" value="Unassembled WGS sequence"/>
</dbReference>
<proteinExistence type="predicted"/>
<organism evidence="6 7">
    <name type="scientific">Starmerella bacillaris</name>
    <name type="common">Yeast</name>
    <name type="synonym">Candida zemplinina</name>
    <dbReference type="NCBI Taxonomy" id="1247836"/>
    <lineage>
        <taxon>Eukaryota</taxon>
        <taxon>Fungi</taxon>
        <taxon>Dikarya</taxon>
        <taxon>Ascomycota</taxon>
        <taxon>Saccharomycotina</taxon>
        <taxon>Dipodascomycetes</taxon>
        <taxon>Dipodascales</taxon>
        <taxon>Trichomonascaceae</taxon>
        <taxon>Starmerella</taxon>
    </lineage>
</organism>
<dbReference type="GO" id="GO:0017177">
    <property type="term" value="C:glucosidase II complex"/>
    <property type="evidence" value="ECO:0007669"/>
    <property type="project" value="TreeGrafter"/>
</dbReference>
<dbReference type="Pfam" id="PF13015">
    <property type="entry name" value="PRKCSH_1"/>
    <property type="match status" value="1"/>
</dbReference>
<gene>
    <name evidence="6" type="ORF">DASB73_035840</name>
</gene>
<accession>A0AAV5RM61</accession>
<dbReference type="PANTHER" id="PTHR12630">
    <property type="entry name" value="N-LINKED OLIGOSACCHARIDE PROCESSING"/>
    <property type="match status" value="1"/>
</dbReference>
<keyword evidence="2" id="KW-0256">Endoplasmic reticulum</keyword>
<dbReference type="InterPro" id="IPR009011">
    <property type="entry name" value="Man6P_isomerase_rcpt-bd_dom_sf"/>
</dbReference>
<evidence type="ECO:0000256" key="2">
    <source>
        <dbReference type="ARBA" id="ARBA00022824"/>
    </source>
</evidence>
<feature type="coiled-coil region" evidence="3">
    <location>
        <begin position="116"/>
        <end position="234"/>
    </location>
</feature>
<dbReference type="EMBL" id="BTGC01000008">
    <property type="protein sequence ID" value="GMM52621.1"/>
    <property type="molecule type" value="Genomic_DNA"/>
</dbReference>
<evidence type="ECO:0000313" key="7">
    <source>
        <dbReference type="Proteomes" id="UP001362899"/>
    </source>
</evidence>
<keyword evidence="3" id="KW-0175">Coiled coil</keyword>
<evidence type="ECO:0000313" key="6">
    <source>
        <dbReference type="EMBL" id="GMM52621.1"/>
    </source>
</evidence>
<protein>
    <recommendedName>
        <fullName evidence="1">Glucosidase 2 subunit beta</fullName>
    </recommendedName>
</protein>
<dbReference type="InterPro" id="IPR036607">
    <property type="entry name" value="PRKCSH"/>
</dbReference>
<evidence type="ECO:0000256" key="1">
    <source>
        <dbReference type="ARBA" id="ARBA00022387"/>
    </source>
</evidence>
<name>A0AAV5RM61_STABA</name>